<evidence type="ECO:0000256" key="3">
    <source>
        <dbReference type="ARBA" id="ARBA00022448"/>
    </source>
</evidence>
<dbReference type="InterPro" id="IPR036259">
    <property type="entry name" value="MFS_trans_sf"/>
</dbReference>
<dbReference type="PRINTS" id="PR01130">
    <property type="entry name" value="DERENTRNSPRT"/>
</dbReference>
<evidence type="ECO:0000256" key="6">
    <source>
        <dbReference type="ARBA" id="ARBA00023136"/>
    </source>
</evidence>
<dbReference type="PROSITE" id="PS00217">
    <property type="entry name" value="SUGAR_TRANSPORT_2"/>
    <property type="match status" value="1"/>
</dbReference>
<dbReference type="Pfam" id="PF01733">
    <property type="entry name" value="Nucleoside_tran"/>
    <property type="match status" value="1"/>
</dbReference>
<dbReference type="InterPro" id="IPR002259">
    <property type="entry name" value="Eqnu_transpt"/>
</dbReference>
<dbReference type="InParanoid" id="E4X0T2"/>
<proteinExistence type="inferred from homology"/>
<feature type="transmembrane region" description="Helical" evidence="7">
    <location>
        <begin position="267"/>
        <end position="288"/>
    </location>
</feature>
<feature type="transmembrane region" description="Helical" evidence="7">
    <location>
        <begin position="382"/>
        <end position="408"/>
    </location>
</feature>
<keyword evidence="5 7" id="KW-1133">Transmembrane helix</keyword>
<feature type="transmembrane region" description="Helical" evidence="7">
    <location>
        <begin position="190"/>
        <end position="212"/>
    </location>
</feature>
<evidence type="ECO:0000256" key="4">
    <source>
        <dbReference type="ARBA" id="ARBA00022692"/>
    </source>
</evidence>
<feature type="transmembrane region" description="Helical" evidence="7">
    <location>
        <begin position="66"/>
        <end position="87"/>
    </location>
</feature>
<accession>E4X0T2</accession>
<dbReference type="PANTHER" id="PTHR10332">
    <property type="entry name" value="EQUILIBRATIVE NUCLEOSIDE TRANSPORTER"/>
    <property type="match status" value="1"/>
</dbReference>
<feature type="transmembrane region" description="Helical" evidence="7">
    <location>
        <begin position="131"/>
        <end position="150"/>
    </location>
</feature>
<feature type="transmembrane region" description="Helical" evidence="7">
    <location>
        <begin position="162"/>
        <end position="184"/>
    </location>
</feature>
<comment type="similarity">
    <text evidence="2">Belongs to the SLC29A/ENT transporter (TC 2.A.57) family.</text>
</comment>
<comment type="subcellular location">
    <subcellularLocation>
        <location evidence="1">Membrane</location>
        <topology evidence="1">Multi-pass membrane protein</topology>
    </subcellularLocation>
</comment>
<gene>
    <name evidence="8" type="ORF">GSOID_T00014889001</name>
</gene>
<dbReference type="AlphaFoldDB" id="E4X0T2"/>
<dbReference type="Gene3D" id="1.20.1250.20">
    <property type="entry name" value="MFS general substrate transporter like domains"/>
    <property type="match status" value="1"/>
</dbReference>
<feature type="transmembrane region" description="Helical" evidence="7">
    <location>
        <begin position="308"/>
        <end position="328"/>
    </location>
</feature>
<protein>
    <submittedName>
        <fullName evidence="8">Uncharacterized protein</fullName>
    </submittedName>
</protein>
<evidence type="ECO:0000256" key="1">
    <source>
        <dbReference type="ARBA" id="ARBA00004141"/>
    </source>
</evidence>
<feature type="transmembrane region" description="Helical" evidence="7">
    <location>
        <begin position="9"/>
        <end position="30"/>
    </location>
</feature>
<evidence type="ECO:0000256" key="5">
    <source>
        <dbReference type="ARBA" id="ARBA00022989"/>
    </source>
</evidence>
<dbReference type="GO" id="GO:0005886">
    <property type="term" value="C:plasma membrane"/>
    <property type="evidence" value="ECO:0007669"/>
    <property type="project" value="TreeGrafter"/>
</dbReference>
<reference evidence="8" key="1">
    <citation type="journal article" date="2010" name="Science">
        <title>Plasticity of animal genome architecture unmasked by rapid evolution of a pelagic tunicate.</title>
        <authorList>
            <person name="Denoeud F."/>
            <person name="Henriet S."/>
            <person name="Mungpakdee S."/>
            <person name="Aury J.M."/>
            <person name="Da Silva C."/>
            <person name="Brinkmann H."/>
            <person name="Mikhaleva J."/>
            <person name="Olsen L.C."/>
            <person name="Jubin C."/>
            <person name="Canestro C."/>
            <person name="Bouquet J.M."/>
            <person name="Danks G."/>
            <person name="Poulain J."/>
            <person name="Campsteijn C."/>
            <person name="Adamski M."/>
            <person name="Cross I."/>
            <person name="Yadetie F."/>
            <person name="Muffato M."/>
            <person name="Louis A."/>
            <person name="Butcher S."/>
            <person name="Tsagkogeorga G."/>
            <person name="Konrad A."/>
            <person name="Singh S."/>
            <person name="Jensen M.F."/>
            <person name="Cong E.H."/>
            <person name="Eikeseth-Otteraa H."/>
            <person name="Noel B."/>
            <person name="Anthouard V."/>
            <person name="Porcel B.M."/>
            <person name="Kachouri-Lafond R."/>
            <person name="Nishino A."/>
            <person name="Ugolini M."/>
            <person name="Chourrout P."/>
            <person name="Nishida H."/>
            <person name="Aasland R."/>
            <person name="Huzurbazar S."/>
            <person name="Westhof E."/>
            <person name="Delsuc F."/>
            <person name="Lehrach H."/>
            <person name="Reinhardt R."/>
            <person name="Weissenbach J."/>
            <person name="Roy S.W."/>
            <person name="Artiguenave F."/>
            <person name="Postlethwait J.H."/>
            <person name="Manak J.R."/>
            <person name="Thompson E.M."/>
            <person name="Jaillon O."/>
            <person name="Du Pasquier L."/>
            <person name="Boudinot P."/>
            <person name="Liberles D.A."/>
            <person name="Volff J.N."/>
            <person name="Philippe H."/>
            <person name="Lenhard B."/>
            <person name="Roest Crollius H."/>
            <person name="Wincker P."/>
            <person name="Chourrout D."/>
        </authorList>
    </citation>
    <scope>NUCLEOTIDE SEQUENCE [LARGE SCALE GENOMIC DNA]</scope>
</reference>
<dbReference type="GO" id="GO:0005337">
    <property type="term" value="F:nucleoside transmembrane transporter activity"/>
    <property type="evidence" value="ECO:0007669"/>
    <property type="project" value="InterPro"/>
</dbReference>
<dbReference type="OrthoDB" id="46396at2759"/>
<evidence type="ECO:0000313" key="8">
    <source>
        <dbReference type="EMBL" id="CBY22967.1"/>
    </source>
</evidence>
<dbReference type="EMBL" id="FN653020">
    <property type="protein sequence ID" value="CBY22967.1"/>
    <property type="molecule type" value="Genomic_DNA"/>
</dbReference>
<keyword evidence="3" id="KW-0813">Transport</keyword>
<dbReference type="PANTHER" id="PTHR10332:SF88">
    <property type="entry name" value="EQUILIBRATIVE NUCLEOSIDE TRANSPORTER 1, ISOFORM A"/>
    <property type="match status" value="1"/>
</dbReference>
<feature type="transmembrane region" description="Helical" evidence="7">
    <location>
        <begin position="99"/>
        <end position="119"/>
    </location>
</feature>
<dbReference type="SUPFAM" id="SSF103473">
    <property type="entry name" value="MFS general substrate transporter"/>
    <property type="match status" value="1"/>
</dbReference>
<feature type="transmembrane region" description="Helical" evidence="7">
    <location>
        <begin position="420"/>
        <end position="442"/>
    </location>
</feature>
<evidence type="ECO:0000256" key="7">
    <source>
        <dbReference type="SAM" id="Phobius"/>
    </source>
</evidence>
<dbReference type="PIRSF" id="PIRSF016379">
    <property type="entry name" value="ENT"/>
    <property type="match status" value="1"/>
</dbReference>
<dbReference type="InterPro" id="IPR005829">
    <property type="entry name" value="Sugar_transporter_CS"/>
</dbReference>
<feature type="transmembrane region" description="Helical" evidence="7">
    <location>
        <begin position="349"/>
        <end position="370"/>
    </location>
</feature>
<keyword evidence="9" id="KW-1185">Reference proteome</keyword>
<evidence type="ECO:0000313" key="9">
    <source>
        <dbReference type="Proteomes" id="UP000001307"/>
    </source>
</evidence>
<name>E4X0T2_OIKDI</name>
<organism evidence="8">
    <name type="scientific">Oikopleura dioica</name>
    <name type="common">Tunicate</name>
    <dbReference type="NCBI Taxonomy" id="34765"/>
    <lineage>
        <taxon>Eukaryota</taxon>
        <taxon>Metazoa</taxon>
        <taxon>Chordata</taxon>
        <taxon>Tunicata</taxon>
        <taxon>Appendicularia</taxon>
        <taxon>Copelata</taxon>
        <taxon>Oikopleuridae</taxon>
        <taxon>Oikopleura</taxon>
    </lineage>
</organism>
<dbReference type="FunCoup" id="E4X0T2">
    <property type="interactions" value="5"/>
</dbReference>
<keyword evidence="4 7" id="KW-0812">Transmembrane</keyword>
<keyword evidence="6 7" id="KW-0472">Membrane</keyword>
<dbReference type="Proteomes" id="UP000001307">
    <property type="component" value="Unassembled WGS sequence"/>
</dbReference>
<sequence>MADGESASGFIRFCFFVLGMGTLLPWNFFITPYNFWMQKLYINYTDQGIDVNANNSDEYPQTFRDFWSSTMALATMSTNLLMCFLTTLLMNRVSRNTRFVVPLIGIALCFTIAAVYTKLDKTPQAFFTETMINVIVITMFCAILQASLFGHGGEVGDVMPSIMGGQGVGGIAASLVDIFCKMLYEDEVQAASLFFVIPAIFMVVTVGIYLYMQRLPSYQERLLPNEQITMEEEEEKAGLVEGEQEKKSNEDTLLSVILDFQNGVAKYMFCVFFAFVVTLGVFPGIVVTVQPSSYTKDVDEANVFYDKFFTTIVVFFLFNLADTIGRVSSEWVTRPGKLQFIKPDQPNRLIAFTLARLIFIILFMKCNVFVGEETRSAPWFKSDVAFCVIMLLFGVTNGMVSSIAMAYAPQVAPERTREQVGGSMGTFLVAGLFGGALFSFVLTSVAKSI</sequence>
<evidence type="ECO:0000256" key="2">
    <source>
        <dbReference type="ARBA" id="ARBA00007965"/>
    </source>
</evidence>